<comment type="caution">
    <text evidence="11">The sequence shown here is derived from an EMBL/GenBank/DDBJ whole genome shotgun (WGS) entry which is preliminary data.</text>
</comment>
<dbReference type="GO" id="GO:0009088">
    <property type="term" value="P:threonine biosynthetic process"/>
    <property type="evidence" value="ECO:0007669"/>
    <property type="project" value="UniProtKB-UniRule"/>
</dbReference>
<keyword evidence="5 8" id="KW-0418">Kinase</keyword>
<keyword evidence="1 8" id="KW-0028">Amino-acid biosynthesis</keyword>
<dbReference type="Proteomes" id="UP000325187">
    <property type="component" value="Unassembled WGS sequence"/>
</dbReference>
<dbReference type="PANTHER" id="PTHR21064:SF6">
    <property type="entry name" value="AMINOGLYCOSIDE PHOSPHOTRANSFERASE DOMAIN-CONTAINING PROTEIN"/>
    <property type="match status" value="1"/>
</dbReference>
<dbReference type="GO" id="GO:0005524">
    <property type="term" value="F:ATP binding"/>
    <property type="evidence" value="ECO:0007669"/>
    <property type="project" value="UniProtKB-KW"/>
</dbReference>
<dbReference type="EMBL" id="BKCL01000004">
    <property type="protein sequence ID" value="GEQ97859.1"/>
    <property type="molecule type" value="Genomic_DNA"/>
</dbReference>
<evidence type="ECO:0000256" key="5">
    <source>
        <dbReference type="ARBA" id="ARBA00022777"/>
    </source>
</evidence>
<dbReference type="EC" id="2.7.1.39" evidence="8 9"/>
<dbReference type="SUPFAM" id="SSF56112">
    <property type="entry name" value="Protein kinase-like (PK-like)"/>
    <property type="match status" value="1"/>
</dbReference>
<keyword evidence="3 8" id="KW-0791">Threonine biosynthesis</keyword>
<dbReference type="NCBIfam" id="TIGR00938">
    <property type="entry name" value="thrB_alt"/>
    <property type="match status" value="1"/>
</dbReference>
<dbReference type="Gene3D" id="3.90.1200.10">
    <property type="match status" value="1"/>
</dbReference>
<feature type="domain" description="Aminoglycoside phosphotransferase" evidence="10">
    <location>
        <begin position="27"/>
        <end position="256"/>
    </location>
</feature>
<evidence type="ECO:0000256" key="7">
    <source>
        <dbReference type="ARBA" id="ARBA00038240"/>
    </source>
</evidence>
<protein>
    <recommendedName>
        <fullName evidence="8 9">Homoserine kinase</fullName>
        <shortName evidence="8">HK</shortName>
        <shortName evidence="8">HSK</shortName>
        <ecNumber evidence="8 9">2.7.1.39</ecNumber>
    </recommendedName>
</protein>
<dbReference type="EMBL" id="BKCM01000002">
    <property type="protein sequence ID" value="GER00018.1"/>
    <property type="molecule type" value="Genomic_DNA"/>
</dbReference>
<evidence type="ECO:0000256" key="9">
    <source>
        <dbReference type="NCBIfam" id="TIGR00938"/>
    </source>
</evidence>
<evidence type="ECO:0000256" key="8">
    <source>
        <dbReference type="HAMAP-Rule" id="MF_00301"/>
    </source>
</evidence>
<keyword evidence="4 8" id="KW-0547">Nucleotide-binding</keyword>
<reference evidence="13 14" key="1">
    <citation type="submission" date="2019-09" db="EMBL/GenBank/DDBJ databases">
        <title>NBRP : Genome information of microbial organism related human and environment.</title>
        <authorList>
            <person name="Hattori M."/>
            <person name="Oshima K."/>
            <person name="Inaba H."/>
            <person name="Suda W."/>
            <person name="Sakamoto M."/>
            <person name="Iino T."/>
            <person name="Kitahara M."/>
            <person name="Oshida Y."/>
            <person name="Iida T."/>
            <person name="Kudo T."/>
            <person name="Itoh T."/>
            <person name="Ohkuma M."/>
        </authorList>
    </citation>
    <scope>NUCLEOTIDE SEQUENCE [LARGE SCALE GENOMIC DNA]</scope>
    <source>
        <strain evidence="11 13">Hi-2</strain>
        <strain evidence="12 14">Mie-1</strain>
    </source>
</reference>
<evidence type="ECO:0000313" key="14">
    <source>
        <dbReference type="Proteomes" id="UP000325187"/>
    </source>
</evidence>
<comment type="catalytic activity">
    <reaction evidence="8">
        <text>L-homoserine + ATP = O-phospho-L-homoserine + ADP + H(+)</text>
        <dbReference type="Rhea" id="RHEA:13985"/>
        <dbReference type="ChEBI" id="CHEBI:15378"/>
        <dbReference type="ChEBI" id="CHEBI:30616"/>
        <dbReference type="ChEBI" id="CHEBI:57476"/>
        <dbReference type="ChEBI" id="CHEBI:57590"/>
        <dbReference type="ChEBI" id="CHEBI:456216"/>
        <dbReference type="EC" id="2.7.1.39"/>
    </reaction>
</comment>
<dbReference type="Proteomes" id="UP000322084">
    <property type="component" value="Unassembled WGS sequence"/>
</dbReference>
<evidence type="ECO:0000313" key="12">
    <source>
        <dbReference type="EMBL" id="GER00018.1"/>
    </source>
</evidence>
<dbReference type="InterPro" id="IPR050249">
    <property type="entry name" value="Pseudomonas-type_ThrB"/>
</dbReference>
<comment type="pathway">
    <text evidence="8">Amino-acid biosynthesis; L-threonine biosynthesis; L-threonine from L-aspartate: step 4/5.</text>
</comment>
<keyword evidence="6 8" id="KW-0067">ATP-binding</keyword>
<dbReference type="HAMAP" id="MF_00301">
    <property type="entry name" value="Homoser_kinase_2"/>
    <property type="match status" value="1"/>
</dbReference>
<dbReference type="CDD" id="cd05153">
    <property type="entry name" value="HomoserineK_II"/>
    <property type="match status" value="1"/>
</dbReference>
<gene>
    <name evidence="8 11" type="primary">thrB</name>
    <name evidence="11" type="ORF">JCM17844_14960</name>
    <name evidence="12" type="ORF">JCM17845_06410</name>
</gene>
<dbReference type="GO" id="GO:0004413">
    <property type="term" value="F:homoserine kinase activity"/>
    <property type="evidence" value="ECO:0007669"/>
    <property type="project" value="UniProtKB-UniRule"/>
</dbReference>
<dbReference type="InterPro" id="IPR011009">
    <property type="entry name" value="Kinase-like_dom_sf"/>
</dbReference>
<evidence type="ECO:0000313" key="13">
    <source>
        <dbReference type="Proteomes" id="UP000322084"/>
    </source>
</evidence>
<evidence type="ECO:0000256" key="3">
    <source>
        <dbReference type="ARBA" id="ARBA00022697"/>
    </source>
</evidence>
<dbReference type="InterPro" id="IPR005280">
    <property type="entry name" value="Homoserine_kinase_II"/>
</dbReference>
<evidence type="ECO:0000256" key="6">
    <source>
        <dbReference type="ARBA" id="ARBA00022840"/>
    </source>
</evidence>
<name>A0A5A7MSK4_9PROT</name>
<keyword evidence="2 8" id="KW-0808">Transferase</keyword>
<comment type="similarity">
    <text evidence="7 8">Belongs to the pseudomonas-type ThrB family.</text>
</comment>
<evidence type="ECO:0000256" key="2">
    <source>
        <dbReference type="ARBA" id="ARBA00022679"/>
    </source>
</evidence>
<dbReference type="RefSeq" id="WP_150000263.1">
    <property type="nucleotide sequence ID" value="NZ_BKCL01000004.1"/>
</dbReference>
<dbReference type="UniPathway" id="UPA00050">
    <property type="reaction ID" value="UER00064"/>
</dbReference>
<dbReference type="Pfam" id="PF01636">
    <property type="entry name" value="APH"/>
    <property type="match status" value="1"/>
</dbReference>
<evidence type="ECO:0000313" key="11">
    <source>
        <dbReference type="EMBL" id="GEQ97859.1"/>
    </source>
</evidence>
<dbReference type="NCBIfam" id="NF003558">
    <property type="entry name" value="PRK05231.1"/>
    <property type="match status" value="1"/>
</dbReference>
<evidence type="ECO:0000256" key="4">
    <source>
        <dbReference type="ARBA" id="ARBA00022741"/>
    </source>
</evidence>
<keyword evidence="14" id="KW-1185">Reference proteome</keyword>
<sequence length="319" mass="35290">MAVFTKVSDQDLTQFLADYDLGEAVHLSPIAEGVENTNYKLETTQGLFVLTLFERRTPADALPYVVGLMRQLDARGVAVPSPIADCTGAYLKGLCDRPALIVSFLKGRSLTDPGVDACREAGKGLAGLHKGAQGYGGFRPNPYGLSNWGSLAESCEQAADQAARKRLADILRALDWLTEFWPYHLPKGSCHTDLFPDNVFFHEGKLSGLIDFYFSCDELRAYDLAVCLTSWCFDRQNRFIPKRAEAMIAGYSAVHPLSADERAALPLLCLGASVRFTLTRLYDRLYPQEGAMVLEKDPEEFASRMDLFFEMTTAGKGIF</sequence>
<accession>A0A5A7MVS6</accession>
<evidence type="ECO:0000256" key="1">
    <source>
        <dbReference type="ARBA" id="ARBA00022605"/>
    </source>
</evidence>
<dbReference type="PANTHER" id="PTHR21064">
    <property type="entry name" value="AMINOGLYCOSIDE PHOSPHOTRANSFERASE DOMAIN-CONTAINING PROTEIN-RELATED"/>
    <property type="match status" value="1"/>
</dbReference>
<dbReference type="Gene3D" id="3.30.200.20">
    <property type="entry name" value="Phosphorylase Kinase, domain 1"/>
    <property type="match status" value="1"/>
</dbReference>
<dbReference type="InterPro" id="IPR002575">
    <property type="entry name" value="Aminoglycoside_PTrfase"/>
</dbReference>
<accession>A0A5A7MSK4</accession>
<evidence type="ECO:0000259" key="10">
    <source>
        <dbReference type="Pfam" id="PF01636"/>
    </source>
</evidence>
<proteinExistence type="inferred from homology"/>
<dbReference type="AlphaFoldDB" id="A0A5A7MSK4"/>
<organism evidence="11 13">
    <name type="scientific">Iodidimonas gelatinilytica</name>
    <dbReference type="NCBI Taxonomy" id="1236966"/>
    <lineage>
        <taxon>Bacteria</taxon>
        <taxon>Pseudomonadati</taxon>
        <taxon>Pseudomonadota</taxon>
        <taxon>Alphaproteobacteria</taxon>
        <taxon>Iodidimonadales</taxon>
        <taxon>Iodidimonadaceae</taxon>
        <taxon>Iodidimonas</taxon>
    </lineage>
</organism>